<accession>A0ABY1LNM4</accession>
<dbReference type="EMBL" id="FUZO01000002">
    <property type="protein sequence ID" value="SKC68770.1"/>
    <property type="molecule type" value="Genomic_DNA"/>
</dbReference>
<gene>
    <name evidence="2" type="ORF">SAMN06295973_2872</name>
</gene>
<organism evidence="2 3">
    <name type="scientific">Plantibacter cousiniae</name>
    <name type="common">nom. nud.</name>
    <dbReference type="NCBI Taxonomy" id="199709"/>
    <lineage>
        <taxon>Bacteria</taxon>
        <taxon>Bacillati</taxon>
        <taxon>Actinomycetota</taxon>
        <taxon>Actinomycetes</taxon>
        <taxon>Micrococcales</taxon>
        <taxon>Microbacteriaceae</taxon>
        <taxon>Plantibacter</taxon>
    </lineage>
</organism>
<proteinExistence type="predicted"/>
<name>A0ABY1LNM4_9MICO</name>
<feature type="domain" description="N-acetyltransferase" evidence="1">
    <location>
        <begin position="82"/>
        <end position="249"/>
    </location>
</feature>
<evidence type="ECO:0000313" key="2">
    <source>
        <dbReference type="EMBL" id="SKC68770.1"/>
    </source>
</evidence>
<dbReference type="InterPro" id="IPR016181">
    <property type="entry name" value="Acyl_CoA_acyltransferase"/>
</dbReference>
<evidence type="ECO:0000259" key="1">
    <source>
        <dbReference type="PROSITE" id="PS51186"/>
    </source>
</evidence>
<evidence type="ECO:0000313" key="3">
    <source>
        <dbReference type="Proteomes" id="UP000190827"/>
    </source>
</evidence>
<dbReference type="SUPFAM" id="SSF55729">
    <property type="entry name" value="Acyl-CoA N-acyltransferases (Nat)"/>
    <property type="match status" value="1"/>
</dbReference>
<dbReference type="PANTHER" id="PTHR43792">
    <property type="entry name" value="GNAT FAMILY, PUTATIVE (AFU_ORTHOLOGUE AFUA_3G00765)-RELATED-RELATED"/>
    <property type="match status" value="1"/>
</dbReference>
<keyword evidence="3" id="KW-1185">Reference proteome</keyword>
<dbReference type="PANTHER" id="PTHR43792:SF1">
    <property type="entry name" value="N-ACETYLTRANSFERASE DOMAIN-CONTAINING PROTEIN"/>
    <property type="match status" value="1"/>
</dbReference>
<comment type="caution">
    <text evidence="2">The sequence shown here is derived from an EMBL/GenBank/DDBJ whole genome shotgun (WGS) entry which is preliminary data.</text>
</comment>
<dbReference type="Proteomes" id="UP000190827">
    <property type="component" value="Unassembled WGS sequence"/>
</dbReference>
<sequence length="263" mass="29132">MGAVPTVEGMTRAEPLGTSFAPRRRRTAGATAEPADRIRSGLAAAVRALRPLFPAGVSRPRFLRGPRIEVPVDAHPIRTDRLVLRRHRLEDAEAWYGIQSTPEVVEHLPWPVRDREASREHLRHRVRHSRLWQSGDFLALAVEHDGRLVGDVSLHLREVHPAERSVEIGWVLDPAVGGRGLASEASEAMIDLAFREVKAKTVTAVIEPENTRSIALAERLGFLRATAPRRSSSITFAITPSLLAARRAERVEATHTESTVTRP</sequence>
<dbReference type="PROSITE" id="PS51186">
    <property type="entry name" value="GNAT"/>
    <property type="match status" value="1"/>
</dbReference>
<dbReference type="Gene3D" id="3.40.630.30">
    <property type="match status" value="1"/>
</dbReference>
<dbReference type="Pfam" id="PF13302">
    <property type="entry name" value="Acetyltransf_3"/>
    <property type="match status" value="1"/>
</dbReference>
<dbReference type="InterPro" id="IPR051531">
    <property type="entry name" value="N-acetyltransferase"/>
</dbReference>
<reference evidence="2 3" key="1">
    <citation type="submission" date="2017-02" db="EMBL/GenBank/DDBJ databases">
        <authorList>
            <person name="Varghese N."/>
            <person name="Submissions S."/>
        </authorList>
    </citation>
    <scope>NUCLEOTIDE SEQUENCE [LARGE SCALE GENOMIC DNA]</scope>
    <source>
        <strain evidence="2 3">VKM Ac-1787</strain>
    </source>
</reference>
<protein>
    <submittedName>
        <fullName evidence="2">Protein N-acetyltransferase, RimJ/RimL family</fullName>
    </submittedName>
</protein>
<dbReference type="InterPro" id="IPR000182">
    <property type="entry name" value="GNAT_dom"/>
</dbReference>